<dbReference type="PANTHER" id="PTHR30290:SF10">
    <property type="entry name" value="PERIPLASMIC OLIGOPEPTIDE-BINDING PROTEIN-RELATED"/>
    <property type="match status" value="1"/>
</dbReference>
<keyword evidence="4 6" id="KW-0732">Signal</keyword>
<evidence type="ECO:0000256" key="4">
    <source>
        <dbReference type="ARBA" id="ARBA00022729"/>
    </source>
</evidence>
<dbReference type="GO" id="GO:1904680">
    <property type="term" value="F:peptide transmembrane transporter activity"/>
    <property type="evidence" value="ECO:0007669"/>
    <property type="project" value="TreeGrafter"/>
</dbReference>
<accession>A0A7Y9I956</accession>
<keyword evidence="5" id="KW-1133">Transmembrane helix</keyword>
<evidence type="ECO:0000259" key="7">
    <source>
        <dbReference type="Pfam" id="PF00496"/>
    </source>
</evidence>
<dbReference type="InterPro" id="IPR030678">
    <property type="entry name" value="Peptide/Ni-bd"/>
</dbReference>
<organism evidence="8 9">
    <name type="scientific">Microlunatus parietis</name>
    <dbReference type="NCBI Taxonomy" id="682979"/>
    <lineage>
        <taxon>Bacteria</taxon>
        <taxon>Bacillati</taxon>
        <taxon>Actinomycetota</taxon>
        <taxon>Actinomycetes</taxon>
        <taxon>Propionibacteriales</taxon>
        <taxon>Propionibacteriaceae</taxon>
        <taxon>Microlunatus</taxon>
    </lineage>
</organism>
<dbReference type="Gene3D" id="3.40.190.10">
    <property type="entry name" value="Periplasmic binding protein-like II"/>
    <property type="match status" value="1"/>
</dbReference>
<evidence type="ECO:0000256" key="5">
    <source>
        <dbReference type="SAM" id="Phobius"/>
    </source>
</evidence>
<evidence type="ECO:0000256" key="6">
    <source>
        <dbReference type="SAM" id="SignalP"/>
    </source>
</evidence>
<evidence type="ECO:0000313" key="8">
    <source>
        <dbReference type="EMBL" id="NYE72487.1"/>
    </source>
</evidence>
<dbReference type="GO" id="GO:0015833">
    <property type="term" value="P:peptide transport"/>
    <property type="evidence" value="ECO:0007669"/>
    <property type="project" value="TreeGrafter"/>
</dbReference>
<sequence>MKAKPKRILAGLAAALALTVTTALTGPVTPRAAADDPATVMKVAITTDIDTFNPFQAILASSTAILRFQYESLVTWGKNNETVPGLADTWETSPDGKTWTFHIPEDRKWSDGQPLTAEDAAWTFNAIKNDNKLQQANGGLVENVASVNVKDPQTLEIVLTAPQAANPGGELPIVPKHVWEKVDAATYENDTDTVGSGPYTIKSYAQSQNVQLVANPHFWRGAAKLSGLTWVYYKNGDAAVQALKTGEVDIVSGLTAAQFESLKSAPGITTVTGAGRRYSSIAINPGTIDAEGKPMGDGHPALKDPVLRKAIMMAIDRQTLFDRVLHGLGKLGETEMPTVYPQYYGFAPGVKAHPFDPAAANKALDDAGYTKGPDGIRLDKEGKPLKLRLMGRNTEPSHQLIADFLKPWLKEIGIEITVSMVTPQQVNDDSTLGKYDLYFTGWGIGPDPDFQLSINQCNSRPNADGSGNTSENNWCDPEFDKLYQAQHTELDPAKRGEIVKQAFSMIHESAVNMVLWYADSLEAYRSDKFGGFIRQPEGQGPITGQNSYWGLYSATPVQAGNGAPGDQAGTGGGVPGWAIGVGIAVLVVIAGGAVLLVLRGRRTADDRE</sequence>
<comment type="subcellular location">
    <subcellularLocation>
        <location evidence="1">Cell envelope</location>
    </subcellularLocation>
</comment>
<dbReference type="GO" id="GO:0030313">
    <property type="term" value="C:cell envelope"/>
    <property type="evidence" value="ECO:0007669"/>
    <property type="project" value="UniProtKB-SubCell"/>
</dbReference>
<dbReference type="Gene3D" id="3.10.105.10">
    <property type="entry name" value="Dipeptide-binding Protein, Domain 3"/>
    <property type="match status" value="1"/>
</dbReference>
<feature type="chain" id="PRO_5038722315" evidence="6">
    <location>
        <begin position="26"/>
        <end position="608"/>
    </location>
</feature>
<dbReference type="EMBL" id="JACCBU010000001">
    <property type="protein sequence ID" value="NYE72487.1"/>
    <property type="molecule type" value="Genomic_DNA"/>
</dbReference>
<dbReference type="InterPro" id="IPR039424">
    <property type="entry name" value="SBP_5"/>
</dbReference>
<dbReference type="InterPro" id="IPR000914">
    <property type="entry name" value="SBP_5_dom"/>
</dbReference>
<dbReference type="AlphaFoldDB" id="A0A7Y9I956"/>
<comment type="caution">
    <text evidence="8">The sequence shown here is derived from an EMBL/GenBank/DDBJ whole genome shotgun (WGS) entry which is preliminary data.</text>
</comment>
<keyword evidence="3" id="KW-0813">Transport</keyword>
<keyword evidence="5" id="KW-0472">Membrane</keyword>
<feature type="signal peptide" evidence="6">
    <location>
        <begin position="1"/>
        <end position="25"/>
    </location>
</feature>
<dbReference type="CDD" id="cd08513">
    <property type="entry name" value="PBP2_thermophilic_Hb8_like"/>
    <property type="match status" value="1"/>
</dbReference>
<dbReference type="GO" id="GO:0043190">
    <property type="term" value="C:ATP-binding cassette (ABC) transporter complex"/>
    <property type="evidence" value="ECO:0007669"/>
    <property type="project" value="InterPro"/>
</dbReference>
<keyword evidence="5" id="KW-0812">Transmembrane</keyword>
<proteinExistence type="inferred from homology"/>
<dbReference type="Proteomes" id="UP000569914">
    <property type="component" value="Unassembled WGS sequence"/>
</dbReference>
<evidence type="ECO:0000256" key="2">
    <source>
        <dbReference type="ARBA" id="ARBA00005695"/>
    </source>
</evidence>
<dbReference type="RefSeq" id="WP_179753319.1">
    <property type="nucleotide sequence ID" value="NZ_JACCBU010000001.1"/>
</dbReference>
<reference evidence="8 9" key="1">
    <citation type="submission" date="2020-07" db="EMBL/GenBank/DDBJ databases">
        <title>Sequencing the genomes of 1000 actinobacteria strains.</title>
        <authorList>
            <person name="Klenk H.-P."/>
        </authorList>
    </citation>
    <scope>NUCLEOTIDE SEQUENCE [LARGE SCALE GENOMIC DNA]</scope>
    <source>
        <strain evidence="8 9">DSM 22083</strain>
    </source>
</reference>
<gene>
    <name evidence="8" type="ORF">BKA15_003816</name>
</gene>
<name>A0A7Y9I956_9ACTN</name>
<protein>
    <submittedName>
        <fullName evidence="8">Peptide/nickel transport system substrate-binding protein</fullName>
    </submittedName>
</protein>
<dbReference type="GO" id="GO:0042597">
    <property type="term" value="C:periplasmic space"/>
    <property type="evidence" value="ECO:0007669"/>
    <property type="project" value="UniProtKB-ARBA"/>
</dbReference>
<feature type="domain" description="Solute-binding protein family 5" evidence="7">
    <location>
        <begin position="82"/>
        <end position="453"/>
    </location>
</feature>
<dbReference type="Pfam" id="PF00496">
    <property type="entry name" value="SBP_bac_5"/>
    <property type="match status" value="1"/>
</dbReference>
<comment type="similarity">
    <text evidence="2">Belongs to the bacterial solute-binding protein 5 family.</text>
</comment>
<dbReference type="PIRSF" id="PIRSF002741">
    <property type="entry name" value="MppA"/>
    <property type="match status" value="1"/>
</dbReference>
<evidence type="ECO:0000313" key="9">
    <source>
        <dbReference type="Proteomes" id="UP000569914"/>
    </source>
</evidence>
<feature type="transmembrane region" description="Helical" evidence="5">
    <location>
        <begin position="577"/>
        <end position="598"/>
    </location>
</feature>
<dbReference type="SUPFAM" id="SSF53850">
    <property type="entry name" value="Periplasmic binding protein-like II"/>
    <property type="match status" value="1"/>
</dbReference>
<keyword evidence="9" id="KW-1185">Reference proteome</keyword>
<evidence type="ECO:0000256" key="1">
    <source>
        <dbReference type="ARBA" id="ARBA00004196"/>
    </source>
</evidence>
<dbReference type="PANTHER" id="PTHR30290">
    <property type="entry name" value="PERIPLASMIC BINDING COMPONENT OF ABC TRANSPORTER"/>
    <property type="match status" value="1"/>
</dbReference>
<evidence type="ECO:0000256" key="3">
    <source>
        <dbReference type="ARBA" id="ARBA00022448"/>
    </source>
</evidence>